<sequence>MKNKKIKFALILLSLLCFLNFNLAFAQNNNNSQEQNEVVEITISAAGDCTLGSDLSRGYKYSFMEEFYKQNKNYGYFFKNVKHIFEKDDLTIVNLEGTLTNATKMAEKDYKFKGLPEFANILKQGNIEAVNLANNHTYDYLVKGYKDTMYYLEKSGIKYFGRENRTIVEVKGIKLGLLGYSGRIDSKALRNTIKNDIKYLKSKGASVVIVNFHWGEEKNYYANETQKSLGRFTIDCGADLVLGHHPHVIQGIEEYKGKKIIYSLGNFCFGGNKNPFDKDTFIYQQTFKFKEGKLVDSKSYKIIPCSVSSVKYRNNYQPTPLTGKDAQRVLDRIKMYSK</sequence>
<dbReference type="InterPro" id="IPR029052">
    <property type="entry name" value="Metallo-depent_PP-like"/>
</dbReference>
<reference evidence="5" key="1">
    <citation type="submission" date="2016-11" db="EMBL/GenBank/DDBJ databases">
        <authorList>
            <person name="Varghese N."/>
            <person name="Submissions S."/>
        </authorList>
    </citation>
    <scope>NUCLEOTIDE SEQUENCE [LARGE SCALE GENOMIC DNA]</scope>
    <source>
        <strain evidence="5">DSM 10124</strain>
    </source>
</reference>
<dbReference type="PANTHER" id="PTHR33393:SF13">
    <property type="entry name" value="PGA BIOSYNTHESIS PROTEIN CAPA"/>
    <property type="match status" value="1"/>
</dbReference>
<keyword evidence="2" id="KW-0732">Signal</keyword>
<dbReference type="EMBL" id="FQVG01000034">
    <property type="protein sequence ID" value="SHF09812.1"/>
    <property type="molecule type" value="Genomic_DNA"/>
</dbReference>
<evidence type="ECO:0000259" key="3">
    <source>
        <dbReference type="SMART" id="SM00854"/>
    </source>
</evidence>
<feature type="domain" description="Capsule synthesis protein CapA" evidence="3">
    <location>
        <begin position="42"/>
        <end position="271"/>
    </location>
</feature>
<comment type="similarity">
    <text evidence="1">Belongs to the CapA family.</text>
</comment>
<dbReference type="Pfam" id="PF09587">
    <property type="entry name" value="PGA_cap"/>
    <property type="match status" value="1"/>
</dbReference>
<evidence type="ECO:0000313" key="5">
    <source>
        <dbReference type="Proteomes" id="UP000184423"/>
    </source>
</evidence>
<organism evidence="4 5">
    <name type="scientific">Caloramator proteoclasticus DSM 10124</name>
    <dbReference type="NCBI Taxonomy" id="1121262"/>
    <lineage>
        <taxon>Bacteria</taxon>
        <taxon>Bacillati</taxon>
        <taxon>Bacillota</taxon>
        <taxon>Clostridia</taxon>
        <taxon>Eubacteriales</taxon>
        <taxon>Clostridiaceae</taxon>
        <taxon>Caloramator</taxon>
    </lineage>
</organism>
<evidence type="ECO:0000256" key="1">
    <source>
        <dbReference type="ARBA" id="ARBA00005662"/>
    </source>
</evidence>
<dbReference type="Gene3D" id="3.60.21.10">
    <property type="match status" value="1"/>
</dbReference>
<dbReference type="SMART" id="SM00854">
    <property type="entry name" value="PGA_cap"/>
    <property type="match status" value="1"/>
</dbReference>
<dbReference type="CDD" id="cd07381">
    <property type="entry name" value="MPP_CapA"/>
    <property type="match status" value="1"/>
</dbReference>
<protein>
    <submittedName>
        <fullName evidence="4">Poly-gamma-glutamate synthesis protein (Capsule biosynthesis protein)</fullName>
    </submittedName>
</protein>
<dbReference type="PANTHER" id="PTHR33393">
    <property type="entry name" value="POLYGLUTAMINE SYNTHESIS ACCESSORY PROTEIN RV0574C-RELATED"/>
    <property type="match status" value="1"/>
</dbReference>
<keyword evidence="5" id="KW-1185">Reference proteome</keyword>
<dbReference type="Proteomes" id="UP000184423">
    <property type="component" value="Unassembled WGS sequence"/>
</dbReference>
<proteinExistence type="inferred from homology"/>
<evidence type="ECO:0000256" key="2">
    <source>
        <dbReference type="SAM" id="SignalP"/>
    </source>
</evidence>
<dbReference type="SUPFAM" id="SSF56300">
    <property type="entry name" value="Metallo-dependent phosphatases"/>
    <property type="match status" value="1"/>
</dbReference>
<feature type="chain" id="PRO_5012341212" evidence="2">
    <location>
        <begin position="27"/>
        <end position="338"/>
    </location>
</feature>
<dbReference type="RefSeq" id="WP_073249108.1">
    <property type="nucleotide sequence ID" value="NZ_FQVG01000034.1"/>
</dbReference>
<evidence type="ECO:0000313" key="4">
    <source>
        <dbReference type="EMBL" id="SHF09812.1"/>
    </source>
</evidence>
<feature type="signal peptide" evidence="2">
    <location>
        <begin position="1"/>
        <end position="26"/>
    </location>
</feature>
<accession>A0A1M4YWD6</accession>
<dbReference type="InterPro" id="IPR019079">
    <property type="entry name" value="Capsule_synth_CapA"/>
</dbReference>
<dbReference type="AlphaFoldDB" id="A0A1M4YWD6"/>
<name>A0A1M4YWD6_9CLOT</name>
<dbReference type="InterPro" id="IPR052169">
    <property type="entry name" value="CW_Biosynth-Accessory"/>
</dbReference>
<gene>
    <name evidence="4" type="ORF">SAMN02746091_01766</name>
</gene>